<name>A0ABY7VQF1_9BACT</name>
<dbReference type="EMBL" id="CP117811">
    <property type="protein sequence ID" value="WDE95470.1"/>
    <property type="molecule type" value="Genomic_DNA"/>
</dbReference>
<reference evidence="8 9" key="1">
    <citation type="submission" date="2023-02" db="EMBL/GenBank/DDBJ databases">
        <title>Genome sequence of Lentisphaera profundi SAORIC-696.</title>
        <authorList>
            <person name="Kim e."/>
            <person name="Cho J.-C."/>
            <person name="Choi A."/>
            <person name="Kang I."/>
        </authorList>
    </citation>
    <scope>NUCLEOTIDE SEQUENCE [LARGE SCALE GENOMIC DNA]</scope>
    <source>
        <strain evidence="8 9">SAORIC-696</strain>
    </source>
</reference>
<keyword evidence="5" id="KW-1133">Transmembrane helix</keyword>
<dbReference type="Pfam" id="PF02472">
    <property type="entry name" value="ExbD"/>
    <property type="match status" value="1"/>
</dbReference>
<proteinExistence type="inferred from homology"/>
<evidence type="ECO:0000256" key="4">
    <source>
        <dbReference type="ARBA" id="ARBA00022692"/>
    </source>
</evidence>
<evidence type="ECO:0000256" key="7">
    <source>
        <dbReference type="RuleBase" id="RU003879"/>
    </source>
</evidence>
<keyword evidence="6" id="KW-0472">Membrane</keyword>
<gene>
    <name evidence="8" type="ORF">PQO03_07030</name>
</gene>
<protein>
    <submittedName>
        <fullName evidence="8">Biopolymer transporter ExbD</fullName>
    </submittedName>
</protein>
<dbReference type="InterPro" id="IPR003400">
    <property type="entry name" value="ExbD"/>
</dbReference>
<dbReference type="PANTHER" id="PTHR30558">
    <property type="entry name" value="EXBD MEMBRANE COMPONENT OF PMF-DRIVEN MACROMOLECULE IMPORT SYSTEM"/>
    <property type="match status" value="1"/>
</dbReference>
<evidence type="ECO:0000313" key="8">
    <source>
        <dbReference type="EMBL" id="WDE95470.1"/>
    </source>
</evidence>
<keyword evidence="7" id="KW-0653">Protein transport</keyword>
<evidence type="ECO:0000256" key="1">
    <source>
        <dbReference type="ARBA" id="ARBA00004162"/>
    </source>
</evidence>
<evidence type="ECO:0000313" key="9">
    <source>
        <dbReference type="Proteomes" id="UP001214250"/>
    </source>
</evidence>
<evidence type="ECO:0000256" key="3">
    <source>
        <dbReference type="ARBA" id="ARBA00022475"/>
    </source>
</evidence>
<evidence type="ECO:0000256" key="6">
    <source>
        <dbReference type="ARBA" id="ARBA00023136"/>
    </source>
</evidence>
<dbReference type="RefSeq" id="WP_274149054.1">
    <property type="nucleotide sequence ID" value="NZ_CP117811.1"/>
</dbReference>
<comment type="similarity">
    <text evidence="2 7">Belongs to the ExbD/TolR family.</text>
</comment>
<sequence length="140" mass="15873">MGKKRKKKRTETEAEVPLSAMIDVTFLLLTYFIMTQTEVIEEAYIAMNMVAPNPGPPPEVKPTIFDIKVFSENYYCQGRAFKEIDSLAVYLADFARETQGSEITIDLKLQGKAKTQRLVDLLDVLAKEGLEKKINIAFLH</sequence>
<comment type="subcellular location">
    <subcellularLocation>
        <location evidence="1">Cell membrane</location>
        <topology evidence="1">Single-pass membrane protein</topology>
    </subcellularLocation>
    <subcellularLocation>
        <location evidence="7">Cell membrane</location>
        <topology evidence="7">Single-pass type II membrane protein</topology>
    </subcellularLocation>
</comment>
<keyword evidence="9" id="KW-1185">Reference proteome</keyword>
<evidence type="ECO:0000256" key="5">
    <source>
        <dbReference type="ARBA" id="ARBA00022989"/>
    </source>
</evidence>
<keyword evidence="7" id="KW-0813">Transport</keyword>
<keyword evidence="3" id="KW-1003">Cell membrane</keyword>
<dbReference type="Proteomes" id="UP001214250">
    <property type="component" value="Chromosome 1"/>
</dbReference>
<evidence type="ECO:0000256" key="2">
    <source>
        <dbReference type="ARBA" id="ARBA00005811"/>
    </source>
</evidence>
<accession>A0ABY7VQF1</accession>
<keyword evidence="4 7" id="KW-0812">Transmembrane</keyword>
<organism evidence="8 9">
    <name type="scientific">Lentisphaera profundi</name>
    <dbReference type="NCBI Taxonomy" id="1658616"/>
    <lineage>
        <taxon>Bacteria</taxon>
        <taxon>Pseudomonadati</taxon>
        <taxon>Lentisphaerota</taxon>
        <taxon>Lentisphaeria</taxon>
        <taxon>Lentisphaerales</taxon>
        <taxon>Lentisphaeraceae</taxon>
        <taxon>Lentisphaera</taxon>
    </lineage>
</organism>